<gene>
    <name evidence="1" type="ORF">SAMN04488528_101611</name>
</gene>
<dbReference type="SFLD" id="SFLDG01144">
    <property type="entry name" value="C2.B.4:_PGP_Like"/>
    <property type="match status" value="1"/>
</dbReference>
<dbReference type="EMBL" id="FOKI01000016">
    <property type="protein sequence ID" value="SFB18134.1"/>
    <property type="molecule type" value="Genomic_DNA"/>
</dbReference>
<dbReference type="RefSeq" id="WP_090041398.1">
    <property type="nucleotide sequence ID" value="NZ_FOKI01000016.1"/>
</dbReference>
<dbReference type="SUPFAM" id="SSF56784">
    <property type="entry name" value="HAD-like"/>
    <property type="match status" value="1"/>
</dbReference>
<dbReference type="NCBIfam" id="NF007806">
    <property type="entry name" value="PRK10513.1"/>
    <property type="match status" value="1"/>
</dbReference>
<dbReference type="CDD" id="cd07516">
    <property type="entry name" value="HAD_Pase"/>
    <property type="match status" value="1"/>
</dbReference>
<dbReference type="PANTHER" id="PTHR10000:SF8">
    <property type="entry name" value="HAD SUPERFAMILY HYDROLASE-LIKE, TYPE 3"/>
    <property type="match status" value="1"/>
</dbReference>
<dbReference type="GO" id="GO:0016791">
    <property type="term" value="F:phosphatase activity"/>
    <property type="evidence" value="ECO:0007669"/>
    <property type="project" value="UniProtKB-ARBA"/>
</dbReference>
<evidence type="ECO:0000313" key="2">
    <source>
        <dbReference type="Proteomes" id="UP000198619"/>
    </source>
</evidence>
<reference evidence="1 2" key="1">
    <citation type="submission" date="2016-10" db="EMBL/GenBank/DDBJ databases">
        <authorList>
            <person name="de Groot N.N."/>
        </authorList>
    </citation>
    <scope>NUCLEOTIDE SEQUENCE [LARGE SCALE GENOMIC DNA]</scope>
    <source>
        <strain evidence="1 2">DSM 12271</strain>
    </source>
</reference>
<proteinExistence type="predicted"/>
<dbReference type="NCBIfam" id="TIGR00099">
    <property type="entry name" value="Cof-subfamily"/>
    <property type="match status" value="1"/>
</dbReference>
<dbReference type="InterPro" id="IPR023214">
    <property type="entry name" value="HAD_sf"/>
</dbReference>
<protein>
    <recommendedName>
        <fullName evidence="3">Sugar-phosphatase</fullName>
    </recommendedName>
</protein>
<dbReference type="Proteomes" id="UP000198619">
    <property type="component" value="Unassembled WGS sequence"/>
</dbReference>
<dbReference type="STRING" id="84698.SAMN04488528_101611"/>
<keyword evidence="2" id="KW-1185">Reference proteome</keyword>
<sequence>MYKLIALDMDGTLLNSKKNISKRTKEAIENARKNGVKVVLATGRPVDGIESYLKELQMISDKDYAITYNGALVQNVGTKDVISSTPLNKSNLIELYNISKELNVNIHAFTEDKCITPKMSKYTKVESEINGIEVDVIDFHTVNDDETILKIMMIDEPEILDAAIKKLDKDLYSRYTIVKSTPYFLEFLSIEANKGQGIKGLAEELKINKDEVICIGDAGNDLHMIQYAGLGVAMENAFEEIKKEADYITKSNDEDGVAHVIEKFVLNKVKEA</sequence>
<dbReference type="InterPro" id="IPR036412">
    <property type="entry name" value="HAD-like_sf"/>
</dbReference>
<dbReference type="PROSITE" id="PS01229">
    <property type="entry name" value="COF_2"/>
    <property type="match status" value="1"/>
</dbReference>
<dbReference type="InterPro" id="IPR000150">
    <property type="entry name" value="Cof"/>
</dbReference>
<dbReference type="GO" id="GO:0000287">
    <property type="term" value="F:magnesium ion binding"/>
    <property type="evidence" value="ECO:0007669"/>
    <property type="project" value="TreeGrafter"/>
</dbReference>
<dbReference type="Pfam" id="PF08282">
    <property type="entry name" value="Hydrolase_3"/>
    <property type="match status" value="1"/>
</dbReference>
<dbReference type="PROSITE" id="PS01228">
    <property type="entry name" value="COF_1"/>
    <property type="match status" value="1"/>
</dbReference>
<dbReference type="SFLD" id="SFLDS00003">
    <property type="entry name" value="Haloacid_Dehalogenase"/>
    <property type="match status" value="1"/>
</dbReference>
<evidence type="ECO:0008006" key="3">
    <source>
        <dbReference type="Google" id="ProtNLM"/>
    </source>
</evidence>
<dbReference type="OrthoDB" id="9781413at2"/>
<organism evidence="1 2">
    <name type="scientific">Clostridium frigidicarnis</name>
    <dbReference type="NCBI Taxonomy" id="84698"/>
    <lineage>
        <taxon>Bacteria</taxon>
        <taxon>Bacillati</taxon>
        <taxon>Bacillota</taxon>
        <taxon>Clostridia</taxon>
        <taxon>Eubacteriales</taxon>
        <taxon>Clostridiaceae</taxon>
        <taxon>Clostridium</taxon>
    </lineage>
</organism>
<dbReference type="PANTHER" id="PTHR10000">
    <property type="entry name" value="PHOSPHOSERINE PHOSPHATASE"/>
    <property type="match status" value="1"/>
</dbReference>
<dbReference type="GO" id="GO:0005829">
    <property type="term" value="C:cytosol"/>
    <property type="evidence" value="ECO:0007669"/>
    <property type="project" value="TreeGrafter"/>
</dbReference>
<evidence type="ECO:0000313" key="1">
    <source>
        <dbReference type="EMBL" id="SFB18134.1"/>
    </source>
</evidence>
<accession>A0A1I0YXR2</accession>
<dbReference type="AlphaFoldDB" id="A0A1I0YXR2"/>
<dbReference type="SFLD" id="SFLDG01140">
    <property type="entry name" value="C2.B:_Phosphomannomutase_and_P"/>
    <property type="match status" value="1"/>
</dbReference>
<dbReference type="Gene3D" id="3.30.1240.10">
    <property type="match status" value="1"/>
</dbReference>
<dbReference type="InterPro" id="IPR006379">
    <property type="entry name" value="HAD-SF_hydro_IIB"/>
</dbReference>
<name>A0A1I0YXR2_9CLOT</name>
<dbReference type="NCBIfam" id="TIGR01484">
    <property type="entry name" value="HAD-SF-IIB"/>
    <property type="match status" value="1"/>
</dbReference>
<dbReference type="Gene3D" id="3.40.50.1000">
    <property type="entry name" value="HAD superfamily/HAD-like"/>
    <property type="match status" value="1"/>
</dbReference>